<evidence type="ECO:0000256" key="1">
    <source>
        <dbReference type="ARBA" id="ARBA00004141"/>
    </source>
</evidence>
<feature type="transmembrane region" description="Helical" evidence="6">
    <location>
        <begin position="169"/>
        <end position="193"/>
    </location>
</feature>
<keyword evidence="5" id="KW-0479">Metal-binding</keyword>
<comment type="subcellular location">
    <subcellularLocation>
        <location evidence="1">Membrane</location>
        <topology evidence="1">Multi-pass membrane protein</topology>
    </subcellularLocation>
</comment>
<evidence type="ECO:0000256" key="4">
    <source>
        <dbReference type="ARBA" id="ARBA00023136"/>
    </source>
</evidence>
<accession>W7AI71</accession>
<evidence type="ECO:0000256" key="2">
    <source>
        <dbReference type="ARBA" id="ARBA00022692"/>
    </source>
</evidence>
<reference evidence="7 8" key="1">
    <citation type="submission" date="2013-02" db="EMBL/GenBank/DDBJ databases">
        <title>The Genome Sequence of Plasmodium vinckei petteri CR.</title>
        <authorList>
            <consortium name="The Broad Institute Genome Sequencing Platform"/>
            <consortium name="The Broad Institute Genome Sequencing Center for Infectious Disease"/>
            <person name="Neafsey D."/>
            <person name="Cheeseman I."/>
            <person name="Volkman S."/>
            <person name="Adams J."/>
            <person name="Walker B."/>
            <person name="Young S.K."/>
            <person name="Zeng Q."/>
            <person name="Gargeya S."/>
            <person name="Fitzgerald M."/>
            <person name="Haas B."/>
            <person name="Abouelleil A."/>
            <person name="Alvarado L."/>
            <person name="Arachchi H.M."/>
            <person name="Berlin A.M."/>
            <person name="Chapman S.B."/>
            <person name="Dewar J."/>
            <person name="Goldberg J."/>
            <person name="Griggs A."/>
            <person name="Gujja S."/>
            <person name="Hansen M."/>
            <person name="Howarth C."/>
            <person name="Imamovic A."/>
            <person name="Larimer J."/>
            <person name="McCowan C."/>
            <person name="Murphy C."/>
            <person name="Neiman D."/>
            <person name="Pearson M."/>
            <person name="Priest M."/>
            <person name="Roberts A."/>
            <person name="Saif S."/>
            <person name="Shea T."/>
            <person name="Sisk P."/>
            <person name="Sykes S."/>
            <person name="Wortman J."/>
            <person name="Nusbaum C."/>
            <person name="Birren B."/>
        </authorList>
    </citation>
    <scope>NUCLEOTIDE SEQUENCE [LARGE SCALE GENOMIC DNA]</scope>
    <source>
        <strain evidence="7 8">CR</strain>
    </source>
</reference>
<evidence type="ECO:0008006" key="9">
    <source>
        <dbReference type="Google" id="ProtNLM"/>
    </source>
</evidence>
<gene>
    <name evidence="7" type="ORF">YYG_03482</name>
</gene>
<feature type="transmembrane region" description="Helical" evidence="6">
    <location>
        <begin position="257"/>
        <end position="276"/>
    </location>
</feature>
<evidence type="ECO:0000256" key="6">
    <source>
        <dbReference type="SAM" id="Phobius"/>
    </source>
</evidence>
<dbReference type="GO" id="GO:0046872">
    <property type="term" value="F:metal ion binding"/>
    <property type="evidence" value="ECO:0007669"/>
    <property type="project" value="UniProtKB-KW"/>
</dbReference>
<keyword evidence="5" id="KW-0862">Zinc</keyword>
<dbReference type="InterPro" id="IPR004254">
    <property type="entry name" value="AdipoR/HlyIII-related"/>
</dbReference>
<evidence type="ECO:0000256" key="5">
    <source>
        <dbReference type="PIRSR" id="PIRSR604254-1"/>
    </source>
</evidence>
<proteinExistence type="predicted"/>
<dbReference type="GO" id="GO:0016020">
    <property type="term" value="C:membrane"/>
    <property type="evidence" value="ECO:0007669"/>
    <property type="project" value="UniProtKB-SubCell"/>
</dbReference>
<name>W7AI71_PLAVN</name>
<sequence length="288" mass="33847">MIEYYEGFINYIKNYWNINMFSANDTSHLEIEEQISKMIKDPNLIPNDKKIVELYCEKKISKSMLIKYLERHEKTLLRGKIHLMILLLSPIWICYMLYISKTYSTKIITSIALACIFFNSFASFLLHNFEWTPKYYFLVEKLDHIGIFLMISGSGFPVAALLFNNIKLLFYIIMHSLSSLLGILCICCSYFSTGNRAKRAFTYVIAGFLHAVFFKDYIILLYTKELIFLVMIAALYVLGAVVYSLKKPNIISGMPYFFIIHFDLYLCEAIHLYFHLFHNDIHNINVFY</sequence>
<evidence type="ECO:0000313" key="8">
    <source>
        <dbReference type="Proteomes" id="UP000030659"/>
    </source>
</evidence>
<feature type="binding site" evidence="5">
    <location>
        <position position="127"/>
    </location>
    <ligand>
        <name>Zn(2+)</name>
        <dbReference type="ChEBI" id="CHEBI:29105"/>
    </ligand>
</feature>
<dbReference type="Proteomes" id="UP000030659">
    <property type="component" value="Unassembled WGS sequence"/>
</dbReference>
<organism evidence="7 8">
    <name type="scientific">Plasmodium vinckei petteri</name>
    <dbReference type="NCBI Taxonomy" id="138298"/>
    <lineage>
        <taxon>Eukaryota</taxon>
        <taxon>Sar</taxon>
        <taxon>Alveolata</taxon>
        <taxon>Apicomplexa</taxon>
        <taxon>Aconoidasida</taxon>
        <taxon>Haemosporida</taxon>
        <taxon>Plasmodiidae</taxon>
        <taxon>Plasmodium</taxon>
        <taxon>Plasmodium (Vinckeia)</taxon>
    </lineage>
</organism>
<protein>
    <recommendedName>
        <fullName evidence="9">Hemolysin III</fullName>
    </recommendedName>
</protein>
<feature type="transmembrane region" description="Helical" evidence="6">
    <location>
        <begin position="146"/>
        <end position="163"/>
    </location>
</feature>
<evidence type="ECO:0000313" key="7">
    <source>
        <dbReference type="EMBL" id="EUD71425.1"/>
    </source>
</evidence>
<feature type="transmembrane region" description="Helical" evidence="6">
    <location>
        <begin position="226"/>
        <end position="245"/>
    </location>
</feature>
<dbReference type="AlphaFoldDB" id="W7AI71"/>
<evidence type="ECO:0000256" key="3">
    <source>
        <dbReference type="ARBA" id="ARBA00022989"/>
    </source>
</evidence>
<feature type="transmembrane region" description="Helical" evidence="6">
    <location>
        <begin position="81"/>
        <end position="101"/>
    </location>
</feature>
<keyword evidence="3 6" id="KW-1133">Transmembrane helix</keyword>
<dbReference type="EMBL" id="KI965401">
    <property type="protein sequence ID" value="EUD71425.1"/>
    <property type="molecule type" value="Genomic_DNA"/>
</dbReference>
<dbReference type="Pfam" id="PF03006">
    <property type="entry name" value="HlyIII"/>
    <property type="match status" value="1"/>
</dbReference>
<keyword evidence="4 6" id="KW-0472">Membrane</keyword>
<feature type="transmembrane region" description="Helical" evidence="6">
    <location>
        <begin position="107"/>
        <end position="126"/>
    </location>
</feature>
<feature type="transmembrane region" description="Helical" evidence="6">
    <location>
        <begin position="200"/>
        <end position="220"/>
    </location>
</feature>
<keyword evidence="2 6" id="KW-0812">Transmembrane</keyword>